<feature type="signal peptide" evidence="5">
    <location>
        <begin position="1"/>
        <end position="18"/>
    </location>
</feature>
<dbReference type="GO" id="GO:0016491">
    <property type="term" value="F:oxidoreductase activity"/>
    <property type="evidence" value="ECO:0007669"/>
    <property type="project" value="UniProtKB-KW"/>
</dbReference>
<evidence type="ECO:0000256" key="4">
    <source>
        <dbReference type="RuleBase" id="RU000363"/>
    </source>
</evidence>
<gene>
    <name evidence="6" type="ORF">EDB81DRAFT_683992</name>
</gene>
<evidence type="ECO:0000256" key="3">
    <source>
        <dbReference type="ARBA" id="ARBA00023002"/>
    </source>
</evidence>
<name>A0A9P9FHJ0_9HYPO</name>
<keyword evidence="3" id="KW-0560">Oxidoreductase</keyword>
<dbReference type="Proteomes" id="UP000738349">
    <property type="component" value="Unassembled WGS sequence"/>
</dbReference>
<accession>A0A9P9FHJ0</accession>
<keyword evidence="5" id="KW-0732">Signal</keyword>
<evidence type="ECO:0000313" key="7">
    <source>
        <dbReference type="Proteomes" id="UP000738349"/>
    </source>
</evidence>
<evidence type="ECO:0000313" key="6">
    <source>
        <dbReference type="EMBL" id="KAH7161881.1"/>
    </source>
</evidence>
<evidence type="ECO:0000256" key="5">
    <source>
        <dbReference type="SAM" id="SignalP"/>
    </source>
</evidence>
<evidence type="ECO:0000256" key="1">
    <source>
        <dbReference type="ARBA" id="ARBA00006484"/>
    </source>
</evidence>
<organism evidence="6 7">
    <name type="scientific">Dactylonectria macrodidyma</name>
    <dbReference type="NCBI Taxonomy" id="307937"/>
    <lineage>
        <taxon>Eukaryota</taxon>
        <taxon>Fungi</taxon>
        <taxon>Dikarya</taxon>
        <taxon>Ascomycota</taxon>
        <taxon>Pezizomycotina</taxon>
        <taxon>Sordariomycetes</taxon>
        <taxon>Hypocreomycetidae</taxon>
        <taxon>Hypocreales</taxon>
        <taxon>Nectriaceae</taxon>
        <taxon>Dactylonectria</taxon>
    </lineage>
</organism>
<reference evidence="6" key="1">
    <citation type="journal article" date="2021" name="Nat. Commun.">
        <title>Genetic determinants of endophytism in the Arabidopsis root mycobiome.</title>
        <authorList>
            <person name="Mesny F."/>
            <person name="Miyauchi S."/>
            <person name="Thiergart T."/>
            <person name="Pickel B."/>
            <person name="Atanasova L."/>
            <person name="Karlsson M."/>
            <person name="Huettel B."/>
            <person name="Barry K.W."/>
            <person name="Haridas S."/>
            <person name="Chen C."/>
            <person name="Bauer D."/>
            <person name="Andreopoulos W."/>
            <person name="Pangilinan J."/>
            <person name="LaButti K."/>
            <person name="Riley R."/>
            <person name="Lipzen A."/>
            <person name="Clum A."/>
            <person name="Drula E."/>
            <person name="Henrissat B."/>
            <person name="Kohler A."/>
            <person name="Grigoriev I.V."/>
            <person name="Martin F.M."/>
            <person name="Hacquard S."/>
        </authorList>
    </citation>
    <scope>NUCLEOTIDE SEQUENCE</scope>
    <source>
        <strain evidence="6">MPI-CAGE-AT-0147</strain>
    </source>
</reference>
<feature type="chain" id="PRO_5040462995" evidence="5">
    <location>
        <begin position="19"/>
        <end position="312"/>
    </location>
</feature>
<dbReference type="CDD" id="cd05374">
    <property type="entry name" value="17beta-HSD-like_SDR_c"/>
    <property type="match status" value="1"/>
</dbReference>
<dbReference type="AlphaFoldDB" id="A0A9P9FHJ0"/>
<dbReference type="PRINTS" id="PR00081">
    <property type="entry name" value="GDHRDH"/>
</dbReference>
<dbReference type="InterPro" id="IPR020904">
    <property type="entry name" value="Sc_DH/Rdtase_CS"/>
</dbReference>
<comment type="caution">
    <text evidence="6">The sequence shown here is derived from an EMBL/GenBank/DDBJ whole genome shotgun (WGS) entry which is preliminary data.</text>
</comment>
<dbReference type="OrthoDB" id="1274115at2759"/>
<dbReference type="PANTHER" id="PTHR43976:SF16">
    <property type="entry name" value="SHORT-CHAIN DEHYDROGENASE_REDUCTASE FAMILY PROTEIN"/>
    <property type="match status" value="1"/>
</dbReference>
<keyword evidence="7" id="KW-1185">Reference proteome</keyword>
<dbReference type="PROSITE" id="PS00061">
    <property type="entry name" value="ADH_SHORT"/>
    <property type="match status" value="1"/>
</dbReference>
<dbReference type="InterPro" id="IPR051911">
    <property type="entry name" value="SDR_oxidoreductase"/>
</dbReference>
<dbReference type="PANTHER" id="PTHR43976">
    <property type="entry name" value="SHORT CHAIN DEHYDROGENASE"/>
    <property type="match status" value="1"/>
</dbReference>
<dbReference type="EMBL" id="JAGMUV010000004">
    <property type="protein sequence ID" value="KAH7161881.1"/>
    <property type="molecule type" value="Genomic_DNA"/>
</dbReference>
<dbReference type="PRINTS" id="PR00080">
    <property type="entry name" value="SDRFAMILY"/>
</dbReference>
<dbReference type="Gene3D" id="3.40.50.720">
    <property type="entry name" value="NAD(P)-binding Rossmann-like Domain"/>
    <property type="match status" value="1"/>
</dbReference>
<proteinExistence type="inferred from homology"/>
<keyword evidence="2" id="KW-0521">NADP</keyword>
<protein>
    <submittedName>
        <fullName evidence="6">Uncharacterized protein</fullName>
    </submittedName>
</protein>
<evidence type="ECO:0000256" key="2">
    <source>
        <dbReference type="ARBA" id="ARBA00022857"/>
    </source>
</evidence>
<comment type="similarity">
    <text evidence="1 4">Belongs to the short-chain dehydrogenases/reductases (SDR) family.</text>
</comment>
<dbReference type="InterPro" id="IPR002347">
    <property type="entry name" value="SDR_fam"/>
</dbReference>
<dbReference type="SUPFAM" id="SSF51735">
    <property type="entry name" value="NAD(P)-binding Rossmann-fold domains"/>
    <property type="match status" value="1"/>
</dbReference>
<dbReference type="InterPro" id="IPR036291">
    <property type="entry name" value="NAD(P)-bd_dom_sf"/>
</dbReference>
<dbReference type="Pfam" id="PF00106">
    <property type="entry name" value="adh_short"/>
    <property type="match status" value="1"/>
</dbReference>
<sequence>MTQLIWLVTATTSGLGAALVEELVARGDKVVATGRNVEKRLAHLKSDNVTIVELDVTAARSVIDEQVQKAWKVWGRIDVLMNNAGVSAPKSIEEADDDFVSNIFNVNLFGTLRVTQAILPYFRAQGSGTIAFTGAGVGWGPLPFLSHYAASKAALDIFVEGLAKEVEPSNLRCVVFEPGGFASQLGSPREGSNEGFGKWQPAIASYKPQFNELMSAFATEIGPNIPGDVKKLSQRITDCVKGEGLFAGRPWAVRVILGSDALALIQQKCKEQLQLSEQMKTHSLSTDLDGHDHVANQAMLRYTSILTDAGKD</sequence>